<organism evidence="2 3">
    <name type="scientific">Acorus calamus</name>
    <name type="common">Sweet flag</name>
    <dbReference type="NCBI Taxonomy" id="4465"/>
    <lineage>
        <taxon>Eukaryota</taxon>
        <taxon>Viridiplantae</taxon>
        <taxon>Streptophyta</taxon>
        <taxon>Embryophyta</taxon>
        <taxon>Tracheophyta</taxon>
        <taxon>Spermatophyta</taxon>
        <taxon>Magnoliopsida</taxon>
        <taxon>Liliopsida</taxon>
        <taxon>Acoraceae</taxon>
        <taxon>Acorus</taxon>
    </lineage>
</organism>
<gene>
    <name evidence="2" type="ORF">QJS10_CPA02g00665</name>
</gene>
<reference evidence="2" key="1">
    <citation type="journal article" date="2023" name="Nat. Commun.">
        <title>Diploid and tetraploid genomes of Acorus and the evolution of monocots.</title>
        <authorList>
            <person name="Ma L."/>
            <person name="Liu K.W."/>
            <person name="Li Z."/>
            <person name="Hsiao Y.Y."/>
            <person name="Qi Y."/>
            <person name="Fu T."/>
            <person name="Tang G.D."/>
            <person name="Zhang D."/>
            <person name="Sun W.H."/>
            <person name="Liu D.K."/>
            <person name="Li Y."/>
            <person name="Chen G.Z."/>
            <person name="Liu X.D."/>
            <person name="Liao X.Y."/>
            <person name="Jiang Y.T."/>
            <person name="Yu X."/>
            <person name="Hao Y."/>
            <person name="Huang J."/>
            <person name="Zhao X.W."/>
            <person name="Ke S."/>
            <person name="Chen Y.Y."/>
            <person name="Wu W.L."/>
            <person name="Hsu J.L."/>
            <person name="Lin Y.F."/>
            <person name="Huang M.D."/>
            <person name="Li C.Y."/>
            <person name="Huang L."/>
            <person name="Wang Z.W."/>
            <person name="Zhao X."/>
            <person name="Zhong W.Y."/>
            <person name="Peng D.H."/>
            <person name="Ahmad S."/>
            <person name="Lan S."/>
            <person name="Zhang J.S."/>
            <person name="Tsai W.C."/>
            <person name="Van de Peer Y."/>
            <person name="Liu Z.J."/>
        </authorList>
    </citation>
    <scope>NUCLEOTIDE SEQUENCE</scope>
    <source>
        <strain evidence="2">CP</strain>
    </source>
</reference>
<comment type="caution">
    <text evidence="2">The sequence shown here is derived from an EMBL/GenBank/DDBJ whole genome shotgun (WGS) entry which is preliminary data.</text>
</comment>
<evidence type="ECO:0000313" key="2">
    <source>
        <dbReference type="EMBL" id="KAK1323828.1"/>
    </source>
</evidence>
<keyword evidence="3" id="KW-1185">Reference proteome</keyword>
<dbReference type="AlphaFoldDB" id="A0AAV9FH55"/>
<sequence>MQSFHFVLSLNADIGDGTLSGDNPRIPHRRRSPPRQHTPWLLVATKPSLVLSKV</sequence>
<dbReference type="Proteomes" id="UP001180020">
    <property type="component" value="Unassembled WGS sequence"/>
</dbReference>
<evidence type="ECO:0000256" key="1">
    <source>
        <dbReference type="SAM" id="MobiDB-lite"/>
    </source>
</evidence>
<feature type="region of interest" description="Disordered" evidence="1">
    <location>
        <begin position="15"/>
        <end position="37"/>
    </location>
</feature>
<name>A0AAV9FH55_ACOCL</name>
<reference evidence="2" key="2">
    <citation type="submission" date="2023-06" db="EMBL/GenBank/DDBJ databases">
        <authorList>
            <person name="Ma L."/>
            <person name="Liu K.-W."/>
            <person name="Li Z."/>
            <person name="Hsiao Y.-Y."/>
            <person name="Qi Y."/>
            <person name="Fu T."/>
            <person name="Tang G."/>
            <person name="Zhang D."/>
            <person name="Sun W.-H."/>
            <person name="Liu D.-K."/>
            <person name="Li Y."/>
            <person name="Chen G.-Z."/>
            <person name="Liu X.-D."/>
            <person name="Liao X.-Y."/>
            <person name="Jiang Y.-T."/>
            <person name="Yu X."/>
            <person name="Hao Y."/>
            <person name="Huang J."/>
            <person name="Zhao X.-W."/>
            <person name="Ke S."/>
            <person name="Chen Y.-Y."/>
            <person name="Wu W.-L."/>
            <person name="Hsu J.-L."/>
            <person name="Lin Y.-F."/>
            <person name="Huang M.-D."/>
            <person name="Li C.-Y."/>
            <person name="Huang L."/>
            <person name="Wang Z.-W."/>
            <person name="Zhao X."/>
            <person name="Zhong W.-Y."/>
            <person name="Peng D.-H."/>
            <person name="Ahmad S."/>
            <person name="Lan S."/>
            <person name="Zhang J.-S."/>
            <person name="Tsai W.-C."/>
            <person name="Van De Peer Y."/>
            <person name="Liu Z.-J."/>
        </authorList>
    </citation>
    <scope>NUCLEOTIDE SEQUENCE</scope>
    <source>
        <strain evidence="2">CP</strain>
        <tissue evidence="2">Leaves</tissue>
    </source>
</reference>
<evidence type="ECO:0000313" key="3">
    <source>
        <dbReference type="Proteomes" id="UP001180020"/>
    </source>
</evidence>
<proteinExistence type="predicted"/>
<dbReference type="EMBL" id="JAUJYO010000002">
    <property type="protein sequence ID" value="KAK1323828.1"/>
    <property type="molecule type" value="Genomic_DNA"/>
</dbReference>
<protein>
    <submittedName>
        <fullName evidence="2">Uncharacterized protein</fullName>
    </submittedName>
</protein>
<accession>A0AAV9FH55</accession>